<accession>A0A0K2TV77</accession>
<organism evidence="1">
    <name type="scientific">Lepeophtheirus salmonis</name>
    <name type="common">Salmon louse</name>
    <name type="synonym">Caligus salmonis</name>
    <dbReference type="NCBI Taxonomy" id="72036"/>
    <lineage>
        <taxon>Eukaryota</taxon>
        <taxon>Metazoa</taxon>
        <taxon>Ecdysozoa</taxon>
        <taxon>Arthropoda</taxon>
        <taxon>Crustacea</taxon>
        <taxon>Multicrustacea</taxon>
        <taxon>Hexanauplia</taxon>
        <taxon>Copepoda</taxon>
        <taxon>Siphonostomatoida</taxon>
        <taxon>Caligidae</taxon>
        <taxon>Lepeophtheirus</taxon>
    </lineage>
</organism>
<reference evidence="1" key="1">
    <citation type="submission" date="2014-05" db="EMBL/GenBank/DDBJ databases">
        <authorList>
            <person name="Chronopoulou M."/>
        </authorList>
    </citation>
    <scope>NUCLEOTIDE SEQUENCE</scope>
    <source>
        <tissue evidence="1">Whole organism</tissue>
    </source>
</reference>
<sequence>IHSLRYRTSRIQVFLGRCFRFRFYGFFGNERKTIVLLQFQIDPTVLSFTFCIVLSNDQTIGCLPGSYQWLSPKNKPHLLLTYPGS</sequence>
<feature type="non-terminal residue" evidence="1">
    <location>
        <position position="1"/>
    </location>
</feature>
<protein>
    <submittedName>
        <fullName evidence="1">Uncharacterized protein</fullName>
    </submittedName>
</protein>
<dbReference type="AlphaFoldDB" id="A0A0K2TV77"/>
<dbReference type="EMBL" id="HACA01012384">
    <property type="protein sequence ID" value="CDW29745.1"/>
    <property type="molecule type" value="Transcribed_RNA"/>
</dbReference>
<name>A0A0K2TV77_LEPSM</name>
<proteinExistence type="predicted"/>
<evidence type="ECO:0000313" key="1">
    <source>
        <dbReference type="EMBL" id="CDW29745.1"/>
    </source>
</evidence>